<organism evidence="1 2">
    <name type="scientific">Micavibrio aeruginosavorus</name>
    <dbReference type="NCBI Taxonomy" id="349221"/>
    <lineage>
        <taxon>Bacteria</taxon>
        <taxon>Pseudomonadati</taxon>
        <taxon>Bdellovibrionota</taxon>
        <taxon>Bdellovibrionia</taxon>
        <taxon>Bdellovibrionales</taxon>
        <taxon>Pseudobdellovibrionaceae</taxon>
        <taxon>Micavibrio</taxon>
    </lineage>
</organism>
<evidence type="ECO:0000313" key="2">
    <source>
        <dbReference type="Proteomes" id="UP000249417"/>
    </source>
</evidence>
<dbReference type="EMBL" id="QFQB01000130">
    <property type="protein sequence ID" value="PZQ43789.1"/>
    <property type="molecule type" value="Genomic_DNA"/>
</dbReference>
<gene>
    <name evidence="1" type="ORF">DI551_11470</name>
</gene>
<protein>
    <submittedName>
        <fullName evidence="1">Uncharacterized protein</fullName>
    </submittedName>
</protein>
<accession>A0A2W5MUC6</accession>
<dbReference type="AlphaFoldDB" id="A0A2W5MUC6"/>
<comment type="caution">
    <text evidence="1">The sequence shown here is derived from an EMBL/GenBank/DDBJ whole genome shotgun (WGS) entry which is preliminary data.</text>
</comment>
<reference evidence="1 2" key="1">
    <citation type="submission" date="2017-08" db="EMBL/GenBank/DDBJ databases">
        <title>Infants hospitalized years apart are colonized by the same room-sourced microbial strains.</title>
        <authorList>
            <person name="Brooks B."/>
            <person name="Olm M.R."/>
            <person name="Firek B.A."/>
            <person name="Baker R."/>
            <person name="Thomas B.C."/>
            <person name="Morowitz M.J."/>
            <person name="Banfield J.F."/>
        </authorList>
    </citation>
    <scope>NUCLEOTIDE SEQUENCE [LARGE SCALE GENOMIC DNA]</scope>
    <source>
        <strain evidence="1">S2_005_002_R2_29</strain>
    </source>
</reference>
<proteinExistence type="predicted"/>
<name>A0A2W5MUC6_9BACT</name>
<dbReference type="Proteomes" id="UP000249417">
    <property type="component" value="Unassembled WGS sequence"/>
</dbReference>
<sequence length="71" mass="7760">MSYQFSNIITLDGQPHTTFVPVGHHFEKAVNVSALDLWLGTNPVLQAIPADQKDVAQKAIIRAFDAGDLNL</sequence>
<evidence type="ECO:0000313" key="1">
    <source>
        <dbReference type="EMBL" id="PZQ43789.1"/>
    </source>
</evidence>